<evidence type="ECO:0000313" key="2">
    <source>
        <dbReference type="Proteomes" id="UP000287651"/>
    </source>
</evidence>
<proteinExistence type="predicted"/>
<gene>
    <name evidence="1" type="ORF">B296_00001009</name>
</gene>
<evidence type="ECO:0000313" key="1">
    <source>
        <dbReference type="EMBL" id="RRT59661.1"/>
    </source>
</evidence>
<protein>
    <submittedName>
        <fullName evidence="1">Uncharacterized protein</fullName>
    </submittedName>
</protein>
<dbReference type="AlphaFoldDB" id="A0A426Z6R4"/>
<sequence>MEQHDLALEFARVYVLEFYLRKVSCLHSMFHLLCRLPSCDLDTSLSSIQVVSPLNLH</sequence>
<dbReference type="EMBL" id="AMZH03008122">
    <property type="protein sequence ID" value="RRT59661.1"/>
    <property type="molecule type" value="Genomic_DNA"/>
</dbReference>
<comment type="caution">
    <text evidence="1">The sequence shown here is derived from an EMBL/GenBank/DDBJ whole genome shotgun (WGS) entry which is preliminary data.</text>
</comment>
<accession>A0A426Z6R4</accession>
<dbReference type="Proteomes" id="UP000287651">
    <property type="component" value="Unassembled WGS sequence"/>
</dbReference>
<organism evidence="1 2">
    <name type="scientific">Ensete ventricosum</name>
    <name type="common">Abyssinian banana</name>
    <name type="synonym">Musa ensete</name>
    <dbReference type="NCBI Taxonomy" id="4639"/>
    <lineage>
        <taxon>Eukaryota</taxon>
        <taxon>Viridiplantae</taxon>
        <taxon>Streptophyta</taxon>
        <taxon>Embryophyta</taxon>
        <taxon>Tracheophyta</taxon>
        <taxon>Spermatophyta</taxon>
        <taxon>Magnoliopsida</taxon>
        <taxon>Liliopsida</taxon>
        <taxon>Zingiberales</taxon>
        <taxon>Musaceae</taxon>
        <taxon>Ensete</taxon>
    </lineage>
</organism>
<name>A0A426Z6R4_ENSVE</name>
<reference evidence="1 2" key="1">
    <citation type="journal article" date="2014" name="Agronomy (Basel)">
        <title>A Draft Genome Sequence for Ensete ventricosum, the Drought-Tolerant Tree Against Hunger.</title>
        <authorList>
            <person name="Harrison J."/>
            <person name="Moore K.A."/>
            <person name="Paszkiewicz K."/>
            <person name="Jones T."/>
            <person name="Grant M."/>
            <person name="Ambacheew D."/>
            <person name="Muzemil S."/>
            <person name="Studholme D.J."/>
        </authorList>
    </citation>
    <scope>NUCLEOTIDE SEQUENCE [LARGE SCALE GENOMIC DNA]</scope>
</reference>